<evidence type="ECO:0000313" key="2">
    <source>
        <dbReference type="Proteomes" id="UP001145742"/>
    </source>
</evidence>
<keyword evidence="2" id="KW-1185">Reference proteome</keyword>
<accession>A0ABQ9D7J3</accession>
<dbReference type="EMBL" id="WHWB01033841">
    <property type="protein sequence ID" value="KAJ7416314.1"/>
    <property type="molecule type" value="Genomic_DNA"/>
</dbReference>
<sequence>MSDQFSGCAAGECVWFGVSRSMSHDGLISFYNSRGFTGLLFQQHTPSPKDCPGRLLKCSVPAARLRLLSSKLARPPRDCQTFGICEVEILRLRNKIVWFLFYSNGNQIKDTEVIALFKSDFQYFLLLTMNAKKHKGERKLQIWKRELGFQTQTKVRECLNLSVILDQPTTEL</sequence>
<evidence type="ECO:0000313" key="1">
    <source>
        <dbReference type="EMBL" id="KAJ7416314.1"/>
    </source>
</evidence>
<protein>
    <submittedName>
        <fullName evidence="1">Uncharacterized protein</fullName>
    </submittedName>
</protein>
<proteinExistence type="predicted"/>
<gene>
    <name evidence="1" type="ORF">WISP_72345</name>
</gene>
<dbReference type="Proteomes" id="UP001145742">
    <property type="component" value="Unassembled WGS sequence"/>
</dbReference>
<organism evidence="1 2">
    <name type="scientific">Willisornis vidua</name>
    <name type="common">Xingu scale-backed antbird</name>
    <dbReference type="NCBI Taxonomy" id="1566151"/>
    <lineage>
        <taxon>Eukaryota</taxon>
        <taxon>Metazoa</taxon>
        <taxon>Chordata</taxon>
        <taxon>Craniata</taxon>
        <taxon>Vertebrata</taxon>
        <taxon>Euteleostomi</taxon>
        <taxon>Archelosauria</taxon>
        <taxon>Archosauria</taxon>
        <taxon>Dinosauria</taxon>
        <taxon>Saurischia</taxon>
        <taxon>Theropoda</taxon>
        <taxon>Coelurosauria</taxon>
        <taxon>Aves</taxon>
        <taxon>Neognathae</taxon>
        <taxon>Neoaves</taxon>
        <taxon>Telluraves</taxon>
        <taxon>Australaves</taxon>
        <taxon>Passeriformes</taxon>
        <taxon>Thamnophilidae</taxon>
        <taxon>Willisornis</taxon>
    </lineage>
</organism>
<name>A0ABQ9D7J3_9PASS</name>
<comment type="caution">
    <text evidence="1">The sequence shown here is derived from an EMBL/GenBank/DDBJ whole genome shotgun (WGS) entry which is preliminary data.</text>
</comment>
<reference evidence="1" key="1">
    <citation type="submission" date="2019-10" db="EMBL/GenBank/DDBJ databases">
        <authorList>
            <person name="Soares A.E.R."/>
            <person name="Aleixo A."/>
            <person name="Schneider P."/>
            <person name="Miyaki C.Y."/>
            <person name="Schneider M.P."/>
            <person name="Mello C."/>
            <person name="Vasconcelos A.T.R."/>
        </authorList>
    </citation>
    <scope>NUCLEOTIDE SEQUENCE</scope>
    <source>
        <tissue evidence="1">Muscle</tissue>
    </source>
</reference>